<dbReference type="Gene3D" id="1.20.1560.10">
    <property type="entry name" value="ABC transporter type 1, transmembrane domain"/>
    <property type="match status" value="1"/>
</dbReference>
<reference evidence="8" key="2">
    <citation type="journal article" date="2010" name="Genome Res.">
        <title>Population genomic sequencing of Coccidioides fungi reveals recent hybridization and transposon control.</title>
        <authorList>
            <person name="Neafsey D.E."/>
            <person name="Barker B.M."/>
            <person name="Sharpton T.J."/>
            <person name="Stajich J.E."/>
            <person name="Park D.J."/>
            <person name="Whiston E."/>
            <person name="Hung C.-Y."/>
            <person name="McMahan C."/>
            <person name="White J."/>
            <person name="Sykes S."/>
            <person name="Heiman D."/>
            <person name="Young S."/>
            <person name="Zeng Q."/>
            <person name="Abouelleil A."/>
            <person name="Aftuck L."/>
            <person name="Bessette D."/>
            <person name="Brown A."/>
            <person name="FitzGerald M."/>
            <person name="Lui A."/>
            <person name="Macdonald J.P."/>
            <person name="Priest M."/>
            <person name="Orbach M.J."/>
            <person name="Galgiani J.N."/>
            <person name="Kirkland T.N."/>
            <person name="Cole G.T."/>
            <person name="Birren B.W."/>
            <person name="Henn M.R."/>
            <person name="Taylor J.W."/>
            <person name="Rounsley S.D."/>
        </authorList>
    </citation>
    <scope>GENOME REANNOTATION</scope>
    <source>
        <strain evidence="8">RS</strain>
    </source>
</reference>
<feature type="domain" description="ABC transporter" evidence="6">
    <location>
        <begin position="38"/>
        <end position="239"/>
    </location>
</feature>
<comment type="subcellular location">
    <subcellularLocation>
        <location evidence="1">Membrane</location>
        <topology evidence="1">Multi-pass membrane protein</topology>
    </subcellularLocation>
</comment>
<dbReference type="InterPro" id="IPR039421">
    <property type="entry name" value="Type_1_exporter"/>
</dbReference>
<organism evidence="7 8">
    <name type="scientific">Coccidioides immitis (strain RS)</name>
    <name type="common">Valley fever fungus</name>
    <dbReference type="NCBI Taxonomy" id="246410"/>
    <lineage>
        <taxon>Eukaryota</taxon>
        <taxon>Fungi</taxon>
        <taxon>Dikarya</taxon>
        <taxon>Ascomycota</taxon>
        <taxon>Pezizomycotina</taxon>
        <taxon>Eurotiomycetes</taxon>
        <taxon>Eurotiomycetidae</taxon>
        <taxon>Onygenales</taxon>
        <taxon>Onygenaceae</taxon>
        <taxon>Coccidioides</taxon>
    </lineage>
</organism>
<dbReference type="OrthoDB" id="6500128at2759"/>
<dbReference type="GO" id="GO:0005524">
    <property type="term" value="F:ATP binding"/>
    <property type="evidence" value="ECO:0007669"/>
    <property type="project" value="InterPro"/>
</dbReference>
<dbReference type="OMA" id="APIWVRR"/>
<evidence type="ECO:0000256" key="5">
    <source>
        <dbReference type="ARBA" id="ARBA00023136"/>
    </source>
</evidence>
<accession>J3K5D6</accession>
<dbReference type="VEuPathDB" id="FungiDB:CIMG_08380"/>
<protein>
    <recommendedName>
        <fullName evidence="6">ABC transporter domain-containing protein</fullName>
    </recommendedName>
</protein>
<evidence type="ECO:0000256" key="1">
    <source>
        <dbReference type="ARBA" id="ARBA00004141"/>
    </source>
</evidence>
<dbReference type="Proteomes" id="UP000001261">
    <property type="component" value="Unassembled WGS sequence"/>
</dbReference>
<dbReference type="GO" id="GO:0042626">
    <property type="term" value="F:ATPase-coupled transmembrane transporter activity"/>
    <property type="evidence" value="ECO:0007669"/>
    <property type="project" value="TreeGrafter"/>
</dbReference>
<keyword evidence="3" id="KW-0812">Transmembrane</keyword>
<evidence type="ECO:0000313" key="8">
    <source>
        <dbReference type="Proteomes" id="UP000001261"/>
    </source>
</evidence>
<dbReference type="SUPFAM" id="SSF52540">
    <property type="entry name" value="P-loop containing nucleoside triphosphate hydrolases"/>
    <property type="match status" value="1"/>
</dbReference>
<reference evidence="8" key="1">
    <citation type="journal article" date="2009" name="Genome Res.">
        <title>Comparative genomic analyses of the human fungal pathogens Coccidioides and their relatives.</title>
        <authorList>
            <person name="Sharpton T.J."/>
            <person name="Stajich J.E."/>
            <person name="Rounsley S.D."/>
            <person name="Gardner M.J."/>
            <person name="Wortman J.R."/>
            <person name="Jordar V.S."/>
            <person name="Maiti R."/>
            <person name="Kodira C.D."/>
            <person name="Neafsey D.E."/>
            <person name="Zeng Q."/>
            <person name="Hung C.-Y."/>
            <person name="McMahan C."/>
            <person name="Muszewska A."/>
            <person name="Grynberg M."/>
            <person name="Mandel M.A."/>
            <person name="Kellner E.M."/>
            <person name="Barker B.M."/>
            <person name="Galgiani J.N."/>
            <person name="Orbach M.J."/>
            <person name="Kirkland T.N."/>
            <person name="Cole G.T."/>
            <person name="Henn M.R."/>
            <person name="Birren B.W."/>
            <person name="Taylor J.W."/>
        </authorList>
    </citation>
    <scope>NUCLEOTIDE SEQUENCE [LARGE SCALE GENOMIC DNA]</scope>
    <source>
        <strain evidence="8">RS</strain>
    </source>
</reference>
<evidence type="ECO:0000313" key="7">
    <source>
        <dbReference type="EMBL" id="EAS29634.3"/>
    </source>
</evidence>
<dbReference type="Pfam" id="PF00005">
    <property type="entry name" value="ABC_tran"/>
    <property type="match status" value="1"/>
</dbReference>
<dbReference type="InterPro" id="IPR027417">
    <property type="entry name" value="P-loop_NTPase"/>
</dbReference>
<dbReference type="InterPro" id="IPR003439">
    <property type="entry name" value="ABC_transporter-like_ATP-bd"/>
</dbReference>
<keyword evidence="4" id="KW-1133">Transmembrane helix</keyword>
<dbReference type="GO" id="GO:0016887">
    <property type="term" value="F:ATP hydrolysis activity"/>
    <property type="evidence" value="ECO:0007669"/>
    <property type="project" value="InterPro"/>
</dbReference>
<name>J3K5D6_COCIM</name>
<dbReference type="PANTHER" id="PTHR24221">
    <property type="entry name" value="ATP-BINDING CASSETTE SUB-FAMILY B"/>
    <property type="match status" value="1"/>
</dbReference>
<dbReference type="GeneID" id="4560726"/>
<gene>
    <name evidence="7" type="ORF">CIMG_08380</name>
</gene>
<dbReference type="FunCoup" id="J3K5D6">
    <property type="interactions" value="34"/>
</dbReference>
<dbReference type="KEGG" id="cim:CIMG_08380"/>
<comment type="similarity">
    <text evidence="2">Belongs to the ABC transporter superfamily. ABCB family. Multidrug resistance exporter (TC 3.A.1.201) subfamily.</text>
</comment>
<proteinExistence type="inferred from homology"/>
<dbReference type="PANTHER" id="PTHR24221:SF651">
    <property type="entry name" value="HEAVY METAL TOLERANCE PROTEIN"/>
    <property type="match status" value="1"/>
</dbReference>
<dbReference type="PROSITE" id="PS50893">
    <property type="entry name" value="ABC_TRANSPORTER_2"/>
    <property type="match status" value="1"/>
</dbReference>
<dbReference type="RefSeq" id="XP_001241217.2">
    <property type="nucleotide sequence ID" value="XM_001241216.2"/>
</dbReference>
<dbReference type="InParanoid" id="J3K5D6"/>
<keyword evidence="8" id="KW-1185">Reference proteome</keyword>
<dbReference type="Gene3D" id="3.40.50.300">
    <property type="entry name" value="P-loop containing nucleotide triphosphate hydrolases"/>
    <property type="match status" value="1"/>
</dbReference>
<evidence type="ECO:0000256" key="4">
    <source>
        <dbReference type="ARBA" id="ARBA00022989"/>
    </source>
</evidence>
<sequence>MAGFRNIVKGMIDAEALFGLLHQKPTIINKSGAQELVYKEGQVAFQNVKYDPRRKVLKDLNFEAFPNWITAIVGKSGKGKSTILGLLLQFYNPTAGTIYIDGQDISKVTLDSLIATLSIVLQSPELFSNMIMANVCFGRLDATNEEVIDACKAAAIHDKIMSFPDCYNTVMGDSGPSLSHREQQHVAIAQVILKNPKIVLLDEVTASLDSEIKSQVQQGLQQLLTGTAFLPSRRQTRYL</sequence>
<dbReference type="EMBL" id="GG704913">
    <property type="protein sequence ID" value="EAS29634.3"/>
    <property type="molecule type" value="Genomic_DNA"/>
</dbReference>
<evidence type="ECO:0000259" key="6">
    <source>
        <dbReference type="PROSITE" id="PS50893"/>
    </source>
</evidence>
<evidence type="ECO:0000256" key="2">
    <source>
        <dbReference type="ARBA" id="ARBA00007577"/>
    </source>
</evidence>
<keyword evidence="5" id="KW-0472">Membrane</keyword>
<dbReference type="GO" id="GO:0005774">
    <property type="term" value="C:vacuolar membrane"/>
    <property type="evidence" value="ECO:0007669"/>
    <property type="project" value="TreeGrafter"/>
</dbReference>
<dbReference type="AlphaFoldDB" id="J3K5D6"/>
<dbReference type="InterPro" id="IPR036640">
    <property type="entry name" value="ABC1_TM_sf"/>
</dbReference>
<evidence type="ECO:0000256" key="3">
    <source>
        <dbReference type="ARBA" id="ARBA00022692"/>
    </source>
</evidence>